<keyword evidence="2" id="KW-1185">Reference proteome</keyword>
<dbReference type="PANTHER" id="PTHR35868:SF3">
    <property type="entry name" value="DUF2804 DOMAIN-CONTAINING PROTEIN"/>
    <property type="match status" value="1"/>
</dbReference>
<dbReference type="InterPro" id="IPR021243">
    <property type="entry name" value="DUF2804"/>
</dbReference>
<dbReference type="CDD" id="cd00241">
    <property type="entry name" value="DOMON_like"/>
    <property type="match status" value="1"/>
</dbReference>
<evidence type="ECO:0000313" key="2">
    <source>
        <dbReference type="Proteomes" id="UP000279446"/>
    </source>
</evidence>
<dbReference type="EMBL" id="RZNY01000012">
    <property type="protein sequence ID" value="RUT45297.1"/>
    <property type="molecule type" value="Genomic_DNA"/>
</dbReference>
<dbReference type="AlphaFoldDB" id="A0A3S1DTZ2"/>
<protein>
    <submittedName>
        <fullName evidence="1">DUF2804 domain-containing protein</fullName>
    </submittedName>
</protein>
<dbReference type="Proteomes" id="UP000279446">
    <property type="component" value="Unassembled WGS sequence"/>
</dbReference>
<dbReference type="PANTHER" id="PTHR35868">
    <property type="entry name" value="DUF2804 DOMAIN-CONTAINING PROTEIN-RELATED"/>
    <property type="match status" value="1"/>
</dbReference>
<dbReference type="Pfam" id="PF10974">
    <property type="entry name" value="DUF2804"/>
    <property type="match status" value="1"/>
</dbReference>
<evidence type="ECO:0000313" key="1">
    <source>
        <dbReference type="EMBL" id="RUT45297.1"/>
    </source>
</evidence>
<dbReference type="RefSeq" id="WP_127192905.1">
    <property type="nucleotide sequence ID" value="NZ_RZNY01000012.1"/>
</dbReference>
<reference evidence="1 2" key="1">
    <citation type="submission" date="2018-12" db="EMBL/GenBank/DDBJ databases">
        <authorList>
            <person name="Sun L."/>
            <person name="Chen Z."/>
        </authorList>
    </citation>
    <scope>NUCLEOTIDE SEQUENCE [LARGE SCALE GENOMIC DNA]</scope>
    <source>
        <strain evidence="1 2">DSM 15890</strain>
    </source>
</reference>
<organism evidence="1 2">
    <name type="scientific">Paenibacillus anaericanus</name>
    <dbReference type="NCBI Taxonomy" id="170367"/>
    <lineage>
        <taxon>Bacteria</taxon>
        <taxon>Bacillati</taxon>
        <taxon>Bacillota</taxon>
        <taxon>Bacilli</taxon>
        <taxon>Bacillales</taxon>
        <taxon>Paenibacillaceae</taxon>
        <taxon>Paenibacillus</taxon>
    </lineage>
</organism>
<comment type="caution">
    <text evidence="1">The sequence shown here is derived from an EMBL/GenBank/DDBJ whole genome shotgun (WGS) entry which is preliminary data.</text>
</comment>
<accession>A0A3S1DTZ2</accession>
<dbReference type="OrthoDB" id="9762066at2"/>
<proteinExistence type="predicted"/>
<sequence length="339" mass="38393">MGQNEINVSGNLLGNNGSLLQHGYSTRAVLSYNRECIKAPPWRIKEWDFYQVSNDDYCMQMTIGHVSYAGSISVKLFEFATGQHYEITKMLALPFNRLQMPSSAEQGDLTYNQRNMFIQFQITDGGRRLIGKASGKNSPRMDIDIKLSQPDPTSVVIATPFDEHPSMFYYNHKINCMPATGRVLIGDKEYRFEPDCSFGLLDWGRGVWPFRHDWYWGNGSCYVDGKRFGFNIGHGFGNTSAATENMLFYDGTAHKLGSVIFDLSAGGYMSKKQVTSDNGRFQMEFTPIYDQITATKLLFVDNKCHQLFGTFTGQAVLDDGRIIEVKDMVAFIEHAVNNW</sequence>
<name>A0A3S1DTZ2_9BACL</name>
<gene>
    <name evidence="1" type="ORF">EJP82_15130</name>
</gene>